<accession>L0R8G3</accession>
<gene>
    <name evidence="2" type="primary">SVIL</name>
</gene>
<feature type="region of interest" description="Disordered" evidence="1">
    <location>
        <begin position="1"/>
        <end position="20"/>
    </location>
</feature>
<dbReference type="AlphaFoldDB" id="L0R8G3"/>
<feature type="compositionally biased region" description="Polar residues" evidence="1">
    <location>
        <begin position="1"/>
        <end position="18"/>
    </location>
</feature>
<proteinExistence type="predicted"/>
<dbReference type="ChiTaRS" id="SVIL">
    <property type="organism name" value="human"/>
</dbReference>
<name>L0R8G3_HUMAN</name>
<evidence type="ECO:0000256" key="1">
    <source>
        <dbReference type="SAM" id="MobiDB-lite"/>
    </source>
</evidence>
<dbReference type="OrthoDB" id="28894at2759"/>
<reference evidence="2" key="1">
    <citation type="submission" date="2012-10" db="EMBL/GenBank/DDBJ databases">
        <title>Direct identification of alternative open reading frame translation products in human.</title>
        <authorList>
            <person name="Vanderperre B."/>
            <person name="Lucier J.-F."/>
            <person name="Motard J."/>
            <person name="Tremblay G."/>
            <person name="Vanderperre S."/>
            <person name="Wisztorski M."/>
            <person name="Salzet M."/>
            <person name="Boisvert F.-M."/>
            <person name="Roucou X."/>
        </authorList>
    </citation>
    <scope>NUCLEOTIDE SEQUENCE</scope>
</reference>
<dbReference type="EMBL" id="HF548115">
    <property type="protein sequence ID" value="CCO13826.1"/>
    <property type="molecule type" value="Genomic_DNA"/>
</dbReference>
<organism evidence="2">
    <name type="scientific">Homo sapiens</name>
    <name type="common">Human</name>
    <dbReference type="NCBI Taxonomy" id="9606"/>
    <lineage>
        <taxon>Eukaryota</taxon>
        <taxon>Metazoa</taxon>
        <taxon>Chordata</taxon>
        <taxon>Craniata</taxon>
        <taxon>Vertebrata</taxon>
        <taxon>Euteleostomi</taxon>
        <taxon>Mammalia</taxon>
        <taxon>Eutheria</taxon>
        <taxon>Euarchontoglires</taxon>
        <taxon>Primates</taxon>
        <taxon>Haplorrhini</taxon>
        <taxon>Catarrhini</taxon>
        <taxon>Hominidae</taxon>
        <taxon>Homo</taxon>
    </lineage>
</organism>
<evidence type="ECO:0000313" key="2">
    <source>
        <dbReference type="EMBL" id="CCO13826.1"/>
    </source>
</evidence>
<protein>
    <submittedName>
        <fullName evidence="2">Alternative protein SVIL</fullName>
    </submittedName>
</protein>
<sequence>MGRSACWTQKSLSPSSEVRSWHLPTPAGDLNSNHGWRGRLKDLACPPVWNGREGPGNQDAIFLLVKVEKLPRDLEPNL</sequence>